<dbReference type="AlphaFoldDB" id="A0A7Z1B093"/>
<dbReference type="Proteomes" id="UP000185696">
    <property type="component" value="Unassembled WGS sequence"/>
</dbReference>
<dbReference type="Gene3D" id="1.10.260.40">
    <property type="entry name" value="lambda repressor-like DNA-binding domains"/>
    <property type="match status" value="1"/>
</dbReference>
<dbReference type="GO" id="GO:0003677">
    <property type="term" value="F:DNA binding"/>
    <property type="evidence" value="ECO:0007669"/>
    <property type="project" value="InterPro"/>
</dbReference>
<gene>
    <name evidence="2" type="ORF">BLA60_11945</name>
</gene>
<dbReference type="SMART" id="SM00530">
    <property type="entry name" value="HTH_XRE"/>
    <property type="match status" value="1"/>
</dbReference>
<feature type="domain" description="HTH cro/C1-type" evidence="1">
    <location>
        <begin position="3"/>
        <end position="58"/>
    </location>
</feature>
<dbReference type="EMBL" id="MSIF01000004">
    <property type="protein sequence ID" value="OLF11639.1"/>
    <property type="molecule type" value="Genomic_DNA"/>
</dbReference>
<dbReference type="InterPro" id="IPR001387">
    <property type="entry name" value="Cro/C1-type_HTH"/>
</dbReference>
<evidence type="ECO:0000259" key="1">
    <source>
        <dbReference type="PROSITE" id="PS50943"/>
    </source>
</evidence>
<name>A0A7Z1B093_9PSEU</name>
<accession>A0A7Z1B093</accession>
<sequence length="75" mass="8379">MELRRLRERANLSRERVGAVFGWSTTTVSRLERGRRTDTTPEEVAALLATMGVVGAERDRAMLMAFGVPPPHRQG</sequence>
<dbReference type="SUPFAM" id="SSF47413">
    <property type="entry name" value="lambda repressor-like DNA-binding domains"/>
    <property type="match status" value="1"/>
</dbReference>
<evidence type="ECO:0000313" key="3">
    <source>
        <dbReference type="Proteomes" id="UP000185696"/>
    </source>
</evidence>
<evidence type="ECO:0000313" key="2">
    <source>
        <dbReference type="EMBL" id="OLF11639.1"/>
    </source>
</evidence>
<dbReference type="Pfam" id="PF13560">
    <property type="entry name" value="HTH_31"/>
    <property type="match status" value="1"/>
</dbReference>
<organism evidence="2 3">
    <name type="scientific">Actinophytocola xinjiangensis</name>
    <dbReference type="NCBI Taxonomy" id="485602"/>
    <lineage>
        <taxon>Bacteria</taxon>
        <taxon>Bacillati</taxon>
        <taxon>Actinomycetota</taxon>
        <taxon>Actinomycetes</taxon>
        <taxon>Pseudonocardiales</taxon>
        <taxon>Pseudonocardiaceae</taxon>
    </lineage>
</organism>
<reference evidence="2 3" key="1">
    <citation type="submission" date="2016-12" db="EMBL/GenBank/DDBJ databases">
        <title>The draft genome sequence of Actinophytocola xinjiangensis.</title>
        <authorList>
            <person name="Wang W."/>
            <person name="Yuan L."/>
        </authorList>
    </citation>
    <scope>NUCLEOTIDE SEQUENCE [LARGE SCALE GENOMIC DNA]</scope>
    <source>
        <strain evidence="2 3">CGMCC 4.4663</strain>
    </source>
</reference>
<dbReference type="PROSITE" id="PS50943">
    <property type="entry name" value="HTH_CROC1"/>
    <property type="match status" value="1"/>
</dbReference>
<keyword evidence="3" id="KW-1185">Reference proteome</keyword>
<protein>
    <recommendedName>
        <fullName evidence="1">HTH cro/C1-type domain-containing protein</fullName>
    </recommendedName>
</protein>
<proteinExistence type="predicted"/>
<comment type="caution">
    <text evidence="2">The sequence shown here is derived from an EMBL/GenBank/DDBJ whole genome shotgun (WGS) entry which is preliminary data.</text>
</comment>
<dbReference type="InterPro" id="IPR010982">
    <property type="entry name" value="Lambda_DNA-bd_dom_sf"/>
</dbReference>
<dbReference type="CDD" id="cd00093">
    <property type="entry name" value="HTH_XRE"/>
    <property type="match status" value="1"/>
</dbReference>